<dbReference type="Gene3D" id="3.30.930.30">
    <property type="match status" value="1"/>
</dbReference>
<accession>A0ABX2T0S8</accession>
<dbReference type="EMBL" id="JACBYF010000034">
    <property type="protein sequence ID" value="NYS48150.1"/>
    <property type="molecule type" value="Genomic_DNA"/>
</dbReference>
<sequence>MTQLSISFKTSTIMTNLKHNNRDLTEEEYSMKAHEHIQRENSKYNIEIIKGNLEKTYEKIFDEPLKEYNDKQKRNDRKIKNYLNHIKKSKKYDVQREFILAVGDKKVFEKNDIKFKVEFSEKILKPMVFDFIKNNPNLYVYNAVIHVDEIGAPHAHINVIPIATGYKNGLRIQPSFKKALHNQGFKEKGKHQYKQFRDKQVQIFEKHLNNYNLQRKIVGTNSIKDVREYKEIMSEIDKQAIKYKKAKLEQINTELGVYKEKEYKSITEEINKLKSTLKELEFEVRKNDLTIIRKNKEISYEKRKLEK</sequence>
<evidence type="ECO:0000313" key="1">
    <source>
        <dbReference type="EMBL" id="NYS48150.1"/>
    </source>
</evidence>
<protein>
    <submittedName>
        <fullName evidence="1">Plasmid recombination protein</fullName>
    </submittedName>
</protein>
<evidence type="ECO:0000313" key="2">
    <source>
        <dbReference type="Proteomes" id="UP000531840"/>
    </source>
</evidence>
<name>A0ABX2T0S8_9BACL</name>
<keyword evidence="2" id="KW-1185">Reference proteome</keyword>
<comment type="caution">
    <text evidence="1">The sequence shown here is derived from an EMBL/GenBank/DDBJ whole genome shotgun (WGS) entry which is preliminary data.</text>
</comment>
<proteinExistence type="predicted"/>
<feature type="non-terminal residue" evidence="1">
    <location>
        <position position="307"/>
    </location>
</feature>
<reference evidence="1 2" key="1">
    <citation type="submission" date="2020-07" db="EMBL/GenBank/DDBJ databases">
        <title>MOT database genomes.</title>
        <authorList>
            <person name="Joseph S."/>
            <person name="Aduse-Opoku J."/>
            <person name="Hashim A."/>
            <person name="Wade W."/>
            <person name="Curtis M."/>
        </authorList>
    </citation>
    <scope>NUCLEOTIDE SEQUENCE [LARGE SCALE GENOMIC DNA]</scope>
    <source>
        <strain evidence="1 2">CIP 106318</strain>
    </source>
</reference>
<gene>
    <name evidence="1" type="ORF">HZY85_08190</name>
</gene>
<dbReference type="Proteomes" id="UP000531840">
    <property type="component" value="Unassembled WGS sequence"/>
</dbReference>
<organism evidence="1 2">
    <name type="scientific">Gemelliphila palaticanis</name>
    <dbReference type="NCBI Taxonomy" id="81950"/>
    <lineage>
        <taxon>Bacteria</taxon>
        <taxon>Bacillati</taxon>
        <taxon>Bacillota</taxon>
        <taxon>Bacilli</taxon>
        <taxon>Bacillales</taxon>
        <taxon>Gemellaceae</taxon>
        <taxon>Gemelliphila</taxon>
    </lineage>
</organism>